<dbReference type="Gene3D" id="1.10.340.20">
    <property type="entry name" value="Apc36109-like domain"/>
    <property type="match status" value="1"/>
</dbReference>
<gene>
    <name evidence="1" type="ORF">bsdtb5_07410</name>
</gene>
<dbReference type="KEGG" id="ahb:bsdtb5_07410"/>
<sequence>MREGIAQIVNKWDPIDLFPMAPKDEYSREIQLIKNIIKDNIQITEEELALEICQVFSKRFGSDVFTYKIEDCLQIADLILKL</sequence>
<proteinExistence type="predicted"/>
<dbReference type="EMBL" id="AP024169">
    <property type="protein sequence ID" value="BCN29446.1"/>
    <property type="molecule type" value="Genomic_DNA"/>
</dbReference>
<dbReference type="SUPFAM" id="SSF116922">
    <property type="entry name" value="YugE-like"/>
    <property type="match status" value="1"/>
</dbReference>
<keyword evidence="2" id="KW-1185">Reference proteome</keyword>
<dbReference type="AlphaFoldDB" id="A0A7R7EIR9"/>
<organism evidence="1 2">
    <name type="scientific">Anaeromicropila herbilytica</name>
    <dbReference type="NCBI Taxonomy" id="2785025"/>
    <lineage>
        <taxon>Bacteria</taxon>
        <taxon>Bacillati</taxon>
        <taxon>Bacillota</taxon>
        <taxon>Clostridia</taxon>
        <taxon>Lachnospirales</taxon>
        <taxon>Lachnospiraceae</taxon>
        <taxon>Anaeromicropila</taxon>
    </lineage>
</organism>
<reference evidence="1 2" key="1">
    <citation type="submission" date="2020-11" db="EMBL/GenBank/DDBJ databases">
        <title>Draft genome sequencing of a Lachnospiraceae strain isolated from anoxic soil subjected to BSD treatment.</title>
        <authorList>
            <person name="Uek A."/>
            <person name="Tonouchi A."/>
        </authorList>
    </citation>
    <scope>NUCLEOTIDE SEQUENCE [LARGE SCALE GENOMIC DNA]</scope>
    <source>
        <strain evidence="1 2">TB5</strain>
    </source>
</reference>
<protein>
    <recommendedName>
        <fullName evidence="3">DUF1871 domain-containing protein</fullName>
    </recommendedName>
</protein>
<name>A0A7R7EIR9_9FIRM</name>
<evidence type="ECO:0008006" key="3">
    <source>
        <dbReference type="Google" id="ProtNLM"/>
    </source>
</evidence>
<dbReference type="InterPro" id="IPR023162">
    <property type="entry name" value="Apc36109-like_dom_sf"/>
</dbReference>
<accession>A0A7R7EIR9</accession>
<dbReference type="Proteomes" id="UP000595897">
    <property type="component" value="Chromosome"/>
</dbReference>
<evidence type="ECO:0000313" key="1">
    <source>
        <dbReference type="EMBL" id="BCN29446.1"/>
    </source>
</evidence>
<evidence type="ECO:0000313" key="2">
    <source>
        <dbReference type="Proteomes" id="UP000595897"/>
    </source>
</evidence>
<dbReference type="RefSeq" id="WP_271714722.1">
    <property type="nucleotide sequence ID" value="NZ_AP024169.1"/>
</dbReference>